<dbReference type="Proteomes" id="UP001230051">
    <property type="component" value="Unassembled WGS sequence"/>
</dbReference>
<comment type="caution">
    <text evidence="1">The sequence shown here is derived from an EMBL/GenBank/DDBJ whole genome shotgun (WGS) entry which is preliminary data.</text>
</comment>
<dbReference type="GO" id="GO:0140298">
    <property type="term" value="P:endocytic iron import into cell"/>
    <property type="evidence" value="ECO:0007669"/>
    <property type="project" value="TreeGrafter"/>
</dbReference>
<dbReference type="PANTHER" id="PTHR10404">
    <property type="entry name" value="N-ACETYLATED-ALPHA-LINKED ACIDIC DIPEPTIDASE"/>
    <property type="match status" value="1"/>
</dbReference>
<proteinExistence type="predicted"/>
<name>A0AAD8CDH1_ACIOX</name>
<dbReference type="GO" id="GO:0009897">
    <property type="term" value="C:external side of plasma membrane"/>
    <property type="evidence" value="ECO:0007669"/>
    <property type="project" value="TreeGrafter"/>
</dbReference>
<dbReference type="Gene3D" id="3.50.30.30">
    <property type="match status" value="1"/>
</dbReference>
<accession>A0AAD8CDH1</accession>
<dbReference type="AlphaFoldDB" id="A0AAD8CDH1"/>
<keyword evidence="2" id="KW-1185">Reference proteome</keyword>
<protein>
    <submittedName>
        <fullName evidence="1">Transferrin receptor protein 2</fullName>
    </submittedName>
</protein>
<organism evidence="1 2">
    <name type="scientific">Acipenser oxyrinchus oxyrinchus</name>
    <dbReference type="NCBI Taxonomy" id="40147"/>
    <lineage>
        <taxon>Eukaryota</taxon>
        <taxon>Metazoa</taxon>
        <taxon>Chordata</taxon>
        <taxon>Craniata</taxon>
        <taxon>Vertebrata</taxon>
        <taxon>Euteleostomi</taxon>
        <taxon>Actinopterygii</taxon>
        <taxon>Chondrostei</taxon>
        <taxon>Acipenseriformes</taxon>
        <taxon>Acipenseridae</taxon>
        <taxon>Acipenser</taxon>
    </lineage>
</organism>
<reference evidence="1" key="1">
    <citation type="submission" date="2022-02" db="EMBL/GenBank/DDBJ databases">
        <title>Atlantic sturgeon de novo genome assembly.</title>
        <authorList>
            <person name="Stock M."/>
            <person name="Klopp C."/>
            <person name="Guiguen Y."/>
            <person name="Cabau C."/>
            <person name="Parinello H."/>
            <person name="Santidrian Yebra-Pimentel E."/>
            <person name="Kuhl H."/>
            <person name="Dirks R.P."/>
            <person name="Guessner J."/>
            <person name="Wuertz S."/>
            <person name="Du K."/>
            <person name="Schartl M."/>
        </authorList>
    </citation>
    <scope>NUCLEOTIDE SEQUENCE</scope>
    <source>
        <strain evidence="1">STURGEONOMICS-FGT-2020</strain>
        <tissue evidence="1">Whole blood</tissue>
    </source>
</reference>
<evidence type="ECO:0000313" key="2">
    <source>
        <dbReference type="Proteomes" id="UP001230051"/>
    </source>
</evidence>
<dbReference type="InterPro" id="IPR039373">
    <property type="entry name" value="Peptidase_M28B"/>
</dbReference>
<dbReference type="EMBL" id="JAGXEW010000722">
    <property type="protein sequence ID" value="KAK1135378.1"/>
    <property type="molecule type" value="Genomic_DNA"/>
</dbReference>
<dbReference type="PANTHER" id="PTHR10404:SF33">
    <property type="entry name" value="TRANSFERRIN RECEPTOR PROTEIN 2"/>
    <property type="match status" value="1"/>
</dbReference>
<keyword evidence="1" id="KW-0675">Receptor</keyword>
<evidence type="ECO:0000313" key="1">
    <source>
        <dbReference type="EMBL" id="KAK1135378.1"/>
    </source>
</evidence>
<dbReference type="Gene3D" id="3.40.630.10">
    <property type="entry name" value="Zn peptidases"/>
    <property type="match status" value="1"/>
</dbReference>
<gene>
    <name evidence="1" type="primary">Tfr2</name>
    <name evidence="1" type="ORF">AOXY_G38092</name>
</gene>
<sequence>MLQKYLRGESIEKTVRRFSQSPHPPGSAEGKTLAAEVLNTFKKLNLDHTWTDSHYARLQFPDRMKPNSLHVVDSAGRTVGDIALESSAVYCAYSATGSTTVLTTSAGLRCGTVGMCAELCCVIVLCCVV</sequence>